<evidence type="ECO:0000313" key="16">
    <source>
        <dbReference type="Proteomes" id="UP000887458"/>
    </source>
</evidence>
<reference evidence="15 16" key="2">
    <citation type="journal article" date="2022" name="Mol. Biol. Evol.">
        <title>Comparative Genomics Reveals Insights into the Divergent Evolution of Astigmatic Mites and Household Pest Adaptations.</title>
        <authorList>
            <person name="Xiong Q."/>
            <person name="Wan A.T."/>
            <person name="Liu X."/>
            <person name="Fung C.S."/>
            <person name="Xiao X."/>
            <person name="Malainual N."/>
            <person name="Hou J."/>
            <person name="Wang L."/>
            <person name="Wang M."/>
            <person name="Yang K.Y."/>
            <person name="Cui Y."/>
            <person name="Leung E.L."/>
            <person name="Nong W."/>
            <person name="Shin S.K."/>
            <person name="Au S.W."/>
            <person name="Jeong K.Y."/>
            <person name="Chew F.T."/>
            <person name="Hui J.H."/>
            <person name="Leung T.F."/>
            <person name="Tungtrongchitr A."/>
            <person name="Zhong N."/>
            <person name="Liu Z."/>
            <person name="Tsui S.K."/>
        </authorList>
    </citation>
    <scope>NUCLEOTIDE SEQUENCE [LARGE SCALE GENOMIC DNA]</scope>
    <source>
        <strain evidence="15">Derp</strain>
    </source>
</reference>
<comment type="subcellular location">
    <subcellularLocation>
        <location evidence="1">Cell membrane</location>
        <topology evidence="1">Multi-pass membrane protein</topology>
    </subcellularLocation>
</comment>
<evidence type="ECO:0000313" key="15">
    <source>
        <dbReference type="EMBL" id="KAH9424534.1"/>
    </source>
</evidence>
<feature type="region of interest" description="Disordered" evidence="12">
    <location>
        <begin position="1006"/>
        <end position="1068"/>
    </location>
</feature>
<evidence type="ECO:0000256" key="6">
    <source>
        <dbReference type="ARBA" id="ARBA00022737"/>
    </source>
</evidence>
<evidence type="ECO:0000256" key="8">
    <source>
        <dbReference type="ARBA" id="ARBA00023040"/>
    </source>
</evidence>
<feature type="transmembrane region" description="Helical" evidence="13">
    <location>
        <begin position="657"/>
        <end position="680"/>
    </location>
</feature>
<feature type="region of interest" description="Disordered" evidence="12">
    <location>
        <begin position="958"/>
        <end position="979"/>
    </location>
</feature>
<dbReference type="InterPro" id="IPR003591">
    <property type="entry name" value="Leu-rich_rpt_typical-subtyp"/>
</dbReference>
<dbReference type="InterPro" id="IPR000276">
    <property type="entry name" value="GPCR_Rhodpsn"/>
</dbReference>
<dbReference type="InterPro" id="IPR032675">
    <property type="entry name" value="LRR_dom_sf"/>
</dbReference>
<feature type="domain" description="G-protein coupled receptors family 1 profile" evidence="14">
    <location>
        <begin position="541"/>
        <end position="797"/>
    </location>
</feature>
<feature type="transmembrane region" description="Helical" evidence="13">
    <location>
        <begin position="616"/>
        <end position="637"/>
    </location>
</feature>
<feature type="transmembrane region" description="Helical" evidence="13">
    <location>
        <begin position="527"/>
        <end position="550"/>
    </location>
</feature>
<accession>A0ABQ8JPK1</accession>
<keyword evidence="6" id="KW-0677">Repeat</keyword>
<evidence type="ECO:0000256" key="7">
    <source>
        <dbReference type="ARBA" id="ARBA00022989"/>
    </source>
</evidence>
<proteinExistence type="inferred from homology"/>
<dbReference type="Pfam" id="PF00001">
    <property type="entry name" value="7tm_1"/>
    <property type="match status" value="1"/>
</dbReference>
<gene>
    <name evidence="15" type="primary">LGR4</name>
    <name evidence="15" type="ORF">DERP_004719</name>
</gene>
<dbReference type="InterPro" id="IPR001611">
    <property type="entry name" value="Leu-rich_rpt"/>
</dbReference>
<dbReference type="SUPFAM" id="SSF81321">
    <property type="entry name" value="Family A G protein-coupled receptor-like"/>
    <property type="match status" value="1"/>
</dbReference>
<evidence type="ECO:0000256" key="4">
    <source>
        <dbReference type="ARBA" id="ARBA00022614"/>
    </source>
</evidence>
<keyword evidence="4" id="KW-0433">Leucine-rich repeat</keyword>
<keyword evidence="16" id="KW-1185">Reference proteome</keyword>
<feature type="transmembrane region" description="Helical" evidence="13">
    <location>
        <begin position="700"/>
        <end position="724"/>
    </location>
</feature>
<keyword evidence="10 15" id="KW-0675">Receptor</keyword>
<dbReference type="InterPro" id="IPR002131">
    <property type="entry name" value="Gphrmn_rcpt_fam"/>
</dbReference>
<keyword evidence="5 13" id="KW-0812">Transmembrane</keyword>
<keyword evidence="8" id="KW-0297">G-protein coupled receptor</keyword>
<dbReference type="EMBL" id="NJHN03000029">
    <property type="protein sequence ID" value="KAH9424534.1"/>
    <property type="molecule type" value="Genomic_DNA"/>
</dbReference>
<dbReference type="Gene3D" id="3.80.10.10">
    <property type="entry name" value="Ribonuclease Inhibitor"/>
    <property type="match status" value="2"/>
</dbReference>
<dbReference type="CDD" id="cd15136">
    <property type="entry name" value="7tmA_Glyco_hormone_R"/>
    <property type="match status" value="1"/>
</dbReference>
<comment type="similarity">
    <text evidence="2">Belongs to the G-protein coupled receptor 1 family.</text>
</comment>
<dbReference type="SMART" id="SM00369">
    <property type="entry name" value="LRR_TYP"/>
    <property type="match status" value="8"/>
</dbReference>
<name>A0ABQ8JPK1_DERPT</name>
<keyword evidence="11" id="KW-0807">Transducer</keyword>
<evidence type="ECO:0000259" key="14">
    <source>
        <dbReference type="PROSITE" id="PS50262"/>
    </source>
</evidence>
<keyword evidence="9 13" id="KW-0472">Membrane</keyword>
<dbReference type="SUPFAM" id="SSF52058">
    <property type="entry name" value="L domain-like"/>
    <property type="match status" value="2"/>
</dbReference>
<sequence length="1398" mass="161310">ILSSNRIQRIEQEYFGHKFWYKDLNNLLLNQNLLTTIPNATFIQFKSLQYLNLASNRLTKLHPLSFFGLNKLLKLDLGSNKIKTFPLDSISPKILPNLNEINLRQNFIKVIPAQAFIATSINIPLFESSKQQQNDDFNYKSHIINFDLSSNPIQKFASDSFVHMPRLHKIYFSEIRSQRKFPNLNGTNSVEHIRLDRMQIESIDQRLCENVGKTLKSLIVKSNRIDRLPPMDFCIELRLLDASYNEIKSIDSKSFYNQHKLIDLSLSHNQIEMIAIDSFDGLVNLKVLNMESNRIQWIDSNAFRPLRSLRDLNLGHNTFSELPTAGLIKILELKVHGNQNLRNFPPIESFPYVQTLAMSYAYHCCSYQNRMQIINPEISNNNDAALPSVSPSTINSNSDDSFQDSILWLEDIDDSNVNLTITELAQQFWKLYHQQQAAPIPNNHYDVPNSNNNFDMFVNDFYAAIETPAAVVWGDMIDSDEFAGNDKSSSVYFQQNDRITNKPIKCLPKPDPFMPCQDLFDWWTLRFGVWLVFPLALIGNGTVLIVLIFGRRRKRRRSSSSSISKLDVPRFLVCNLAAADFFMGIYLGMLALVDLVTLGYFRSYAIRWQNSFVCQLTGFAGVFSAELSVYTLAVITLERNYAITHAMHLNKRLSFRAAIMVMSFGWFFALSMALLPLFGISDYRKVAVCLPFDIDNLLSFIYIISLIIFNGIAFLLLIACYLRMYCAIRGSQAWNSNDTRIAMRMGLLVFTDFLCWAPIAFFTITTLAGWNLITIEEAKIFTIFILPLNACANPFLYAFFTKQFKKECTNLYKRVDASKLFRRSQHRSCFGRRQQQQSLVITDPLSPQQQQQQEMSDCKICIHNHHLDERISDSPDRHHSDDVNEIINPINPMKNENHDCHCDCHNNRIIISSKSDNDINKRKNRIRSIESDQIDRRSSSSYTSQFIRQFIPRSLMTMNKSDNLPNNNNRPLKKSSIIQGKQFKSNSIIYQSNYRKNHIHMTLENELKSPIPPPPTTTISDHNNQKKKQMPTNNKTNSSSSSSSSSSNKHDDNNKQSDEDIHNENDHRQNNNAIIMIVNEQNTNDNNNVEYQLSKCNRHHYVKHHHHHPNLTTTTNAMTTGILMLKNKFIRHNPKNYVRKMSTDSQYEFSYYSNRKDSTSTTNGRLSFSSGSMKEEENDYFRKKFDTITNIDCIEHKLIDKFMENLSANKSFRNFQDDYFENLAIHSMVFECRIRLACGGGGGGRELDEINEETNSQTNGNGSNNRLQEESLNNINIKKSQTSLIQLQVIESLLTSPTNSQKSDSIIQEIRSRSAISDVIIRINHSPNSNIVDNQNDLDDSYDKISTLQKPKQTTLSDREISYNSQYNNDDDNNFNENHNNKHRYHSYEFIMNNNDPC</sequence>
<dbReference type="InterPro" id="IPR017452">
    <property type="entry name" value="GPCR_Rhodpsn_7TM"/>
</dbReference>
<feature type="compositionally biased region" description="Low complexity" evidence="12">
    <location>
        <begin position="1033"/>
        <end position="1047"/>
    </location>
</feature>
<reference evidence="15 16" key="1">
    <citation type="journal article" date="2018" name="J. Allergy Clin. Immunol.">
        <title>High-quality assembly of Dermatophagoides pteronyssinus genome and transcriptome reveals a wide range of novel allergens.</title>
        <authorList>
            <person name="Liu X.Y."/>
            <person name="Yang K.Y."/>
            <person name="Wang M.Q."/>
            <person name="Kwok J.S."/>
            <person name="Zeng X."/>
            <person name="Yang Z."/>
            <person name="Xiao X.J."/>
            <person name="Lau C.P."/>
            <person name="Li Y."/>
            <person name="Huang Z.M."/>
            <person name="Ba J.G."/>
            <person name="Yim A.K."/>
            <person name="Ouyang C.Y."/>
            <person name="Ngai S.M."/>
            <person name="Chan T.F."/>
            <person name="Leung E.L."/>
            <person name="Liu L."/>
            <person name="Liu Z.G."/>
            <person name="Tsui S.K."/>
        </authorList>
    </citation>
    <scope>NUCLEOTIDE SEQUENCE [LARGE SCALE GENOMIC DNA]</scope>
    <source>
        <strain evidence="15">Derp</strain>
    </source>
</reference>
<feature type="region of interest" description="Disordered" evidence="12">
    <location>
        <begin position="1247"/>
        <end position="1267"/>
    </location>
</feature>
<keyword evidence="7 13" id="KW-1133">Transmembrane helix</keyword>
<dbReference type="PANTHER" id="PTHR24372">
    <property type="entry name" value="GLYCOPROTEIN HORMONE RECEPTOR"/>
    <property type="match status" value="1"/>
</dbReference>
<dbReference type="PROSITE" id="PS50262">
    <property type="entry name" value="G_PROTEIN_RECEP_F1_2"/>
    <property type="match status" value="1"/>
</dbReference>
<dbReference type="PRINTS" id="PR00237">
    <property type="entry name" value="GPCRRHODOPSN"/>
</dbReference>
<evidence type="ECO:0000256" key="10">
    <source>
        <dbReference type="ARBA" id="ARBA00023170"/>
    </source>
</evidence>
<dbReference type="Pfam" id="PF13855">
    <property type="entry name" value="LRR_8"/>
    <property type="match status" value="2"/>
</dbReference>
<evidence type="ECO:0000256" key="12">
    <source>
        <dbReference type="SAM" id="MobiDB-lite"/>
    </source>
</evidence>
<evidence type="ECO:0000256" key="13">
    <source>
        <dbReference type="SAM" id="Phobius"/>
    </source>
</evidence>
<dbReference type="PANTHER" id="PTHR24372:SF82">
    <property type="entry name" value="RICKETS"/>
    <property type="match status" value="1"/>
</dbReference>
<evidence type="ECO:0000256" key="1">
    <source>
        <dbReference type="ARBA" id="ARBA00004651"/>
    </source>
</evidence>
<dbReference type="PROSITE" id="PS51450">
    <property type="entry name" value="LRR"/>
    <property type="match status" value="2"/>
</dbReference>
<evidence type="ECO:0000256" key="9">
    <source>
        <dbReference type="ARBA" id="ARBA00023136"/>
    </source>
</evidence>
<organism evidence="15 16">
    <name type="scientific">Dermatophagoides pteronyssinus</name>
    <name type="common">European house dust mite</name>
    <dbReference type="NCBI Taxonomy" id="6956"/>
    <lineage>
        <taxon>Eukaryota</taxon>
        <taxon>Metazoa</taxon>
        <taxon>Ecdysozoa</taxon>
        <taxon>Arthropoda</taxon>
        <taxon>Chelicerata</taxon>
        <taxon>Arachnida</taxon>
        <taxon>Acari</taxon>
        <taxon>Acariformes</taxon>
        <taxon>Sarcoptiformes</taxon>
        <taxon>Astigmata</taxon>
        <taxon>Psoroptidia</taxon>
        <taxon>Analgoidea</taxon>
        <taxon>Pyroglyphidae</taxon>
        <taxon>Dermatophagoidinae</taxon>
        <taxon>Dermatophagoides</taxon>
    </lineage>
</organism>
<evidence type="ECO:0000256" key="5">
    <source>
        <dbReference type="ARBA" id="ARBA00022692"/>
    </source>
</evidence>
<feature type="transmembrane region" description="Helical" evidence="13">
    <location>
        <begin position="571"/>
        <end position="596"/>
    </location>
</feature>
<evidence type="ECO:0000256" key="3">
    <source>
        <dbReference type="ARBA" id="ARBA00022475"/>
    </source>
</evidence>
<dbReference type="Proteomes" id="UP000887458">
    <property type="component" value="Unassembled WGS sequence"/>
</dbReference>
<feature type="compositionally biased region" description="Basic and acidic residues" evidence="12">
    <location>
        <begin position="1048"/>
        <end position="1068"/>
    </location>
</feature>
<dbReference type="PRINTS" id="PR00373">
    <property type="entry name" value="GLYCHORMONER"/>
</dbReference>
<feature type="non-terminal residue" evidence="15">
    <location>
        <position position="1"/>
    </location>
</feature>
<keyword evidence="3" id="KW-1003">Cell membrane</keyword>
<evidence type="ECO:0000256" key="11">
    <source>
        <dbReference type="ARBA" id="ARBA00023224"/>
    </source>
</evidence>
<comment type="caution">
    <text evidence="15">The sequence shown here is derived from an EMBL/GenBank/DDBJ whole genome shotgun (WGS) entry which is preliminary data.</text>
</comment>
<feature type="compositionally biased region" description="Low complexity" evidence="12">
    <location>
        <begin position="959"/>
        <end position="976"/>
    </location>
</feature>
<feature type="compositionally biased region" description="Low complexity" evidence="12">
    <location>
        <begin position="1254"/>
        <end position="1265"/>
    </location>
</feature>
<dbReference type="Gene3D" id="1.20.1070.10">
    <property type="entry name" value="Rhodopsin 7-helix transmembrane proteins"/>
    <property type="match status" value="1"/>
</dbReference>
<protein>
    <submittedName>
        <fullName evidence="15">Protein-hormone receptor</fullName>
    </submittedName>
</protein>
<feature type="transmembrane region" description="Helical" evidence="13">
    <location>
        <begin position="745"/>
        <end position="768"/>
    </location>
</feature>
<evidence type="ECO:0000256" key="2">
    <source>
        <dbReference type="ARBA" id="ARBA00010663"/>
    </source>
</evidence>